<feature type="transmembrane region" description="Helical" evidence="5">
    <location>
        <begin position="52"/>
        <end position="71"/>
    </location>
</feature>
<dbReference type="GO" id="GO:0005886">
    <property type="term" value="C:plasma membrane"/>
    <property type="evidence" value="ECO:0007669"/>
    <property type="project" value="UniProtKB-ARBA"/>
</dbReference>
<evidence type="ECO:0000256" key="1">
    <source>
        <dbReference type="ARBA" id="ARBA00004141"/>
    </source>
</evidence>
<dbReference type="RefSeq" id="WP_049740784.1">
    <property type="nucleotide sequence ID" value="NZ_BJON01000004.1"/>
</dbReference>
<dbReference type="InterPro" id="IPR003339">
    <property type="entry name" value="ABC/ECF_trnsptr_transmembrane"/>
</dbReference>
<keyword evidence="9" id="KW-1185">Reference proteome</keyword>
<dbReference type="Proteomes" id="UP000036834">
    <property type="component" value="Unassembled WGS sequence"/>
</dbReference>
<feature type="transmembrane region" description="Helical" evidence="5">
    <location>
        <begin position="29"/>
        <end position="45"/>
    </location>
</feature>
<dbReference type="Pfam" id="PF02361">
    <property type="entry name" value="CbiQ"/>
    <property type="match status" value="1"/>
</dbReference>
<gene>
    <name evidence="7" type="ORF">ADS79_23605</name>
    <name evidence="6" type="ORF">BRE01_11200</name>
</gene>
<comment type="subcellular location">
    <subcellularLocation>
        <location evidence="1">Membrane</location>
        <topology evidence="1">Multi-pass membrane protein</topology>
    </subcellularLocation>
</comment>
<feature type="transmembrane region" description="Helical" evidence="5">
    <location>
        <begin position="130"/>
        <end position="150"/>
    </location>
</feature>
<proteinExistence type="predicted"/>
<accession>A0A0K9YST1</accession>
<reference evidence="8" key="1">
    <citation type="submission" date="2015-07" db="EMBL/GenBank/DDBJ databases">
        <title>Genome sequencing project for genomic taxonomy and phylogenomics of Bacillus-like bacteria.</title>
        <authorList>
            <person name="Liu B."/>
            <person name="Wang J."/>
            <person name="Zhu Y."/>
            <person name="Liu G."/>
            <person name="Chen Q."/>
            <person name="Chen Z."/>
            <person name="Lan J."/>
            <person name="Che J."/>
            <person name="Ge C."/>
            <person name="Shi H."/>
            <person name="Pan Z."/>
            <person name="Liu X."/>
        </authorList>
    </citation>
    <scope>NUCLEOTIDE SEQUENCE [LARGE SCALE GENOMIC DNA]</scope>
    <source>
        <strain evidence="8">DSM 9887</strain>
    </source>
</reference>
<evidence type="ECO:0000256" key="4">
    <source>
        <dbReference type="ARBA" id="ARBA00023136"/>
    </source>
</evidence>
<reference evidence="7" key="2">
    <citation type="submission" date="2015-07" db="EMBL/GenBank/DDBJ databases">
        <title>MeaNS - Measles Nucleotide Surveillance Program.</title>
        <authorList>
            <person name="Tran T."/>
            <person name="Druce J."/>
        </authorList>
    </citation>
    <scope>NUCLEOTIDE SEQUENCE</scope>
    <source>
        <strain evidence="7">DSM 9887</strain>
    </source>
</reference>
<dbReference type="OrthoDB" id="8635523at2"/>
<dbReference type="PANTHER" id="PTHR33514:SF13">
    <property type="entry name" value="PROTEIN ABCI12, CHLOROPLASTIC"/>
    <property type="match status" value="1"/>
</dbReference>
<evidence type="ECO:0000256" key="3">
    <source>
        <dbReference type="ARBA" id="ARBA00022989"/>
    </source>
</evidence>
<feature type="transmembrane region" description="Helical" evidence="5">
    <location>
        <begin position="226"/>
        <end position="247"/>
    </location>
</feature>
<dbReference type="EMBL" id="LGIQ01000009">
    <property type="protein sequence ID" value="KNB71741.1"/>
    <property type="molecule type" value="Genomic_DNA"/>
</dbReference>
<sequence>MKNAHPSFALLVFLLLGLLPFLFQDPRVLVMVWLFNLALIAKLGWKRSMVKAYVLVGGIGALFATITWLPFTDVGTPYWSSKIPVIHYPVQITDVGVLWAMGMGLRLANVALLSMYYLFTTSPREIAMGLRGIGVPFSISFLLSLIFRFIPLVKNDLATIREAQMVRGMSTSEGSVPERIRKYSFLMVPLIFSSLKRVPLIANALDAKGFRMRNSQHRFYRSKRWRAVEVVILLVGFAMFATLFYFARIHPEHLGVLIPGRI</sequence>
<dbReference type="AlphaFoldDB" id="A0A0K9YST1"/>
<evidence type="ECO:0000313" key="8">
    <source>
        <dbReference type="Proteomes" id="UP000036834"/>
    </source>
</evidence>
<evidence type="ECO:0000313" key="9">
    <source>
        <dbReference type="Proteomes" id="UP000319578"/>
    </source>
</evidence>
<keyword evidence="4 5" id="KW-0472">Membrane</keyword>
<name>A0A0K9YST1_9BACL</name>
<comment type="caution">
    <text evidence="7">The sequence shown here is derived from an EMBL/GenBank/DDBJ whole genome shotgun (WGS) entry which is preliminary data.</text>
</comment>
<dbReference type="STRING" id="54915.ADS79_23605"/>
<evidence type="ECO:0000313" key="6">
    <source>
        <dbReference type="EMBL" id="GED67418.1"/>
    </source>
</evidence>
<dbReference type="PANTHER" id="PTHR33514">
    <property type="entry name" value="PROTEIN ABCI12, CHLOROPLASTIC"/>
    <property type="match status" value="1"/>
</dbReference>
<organism evidence="7 8">
    <name type="scientific">Brevibacillus reuszeri</name>
    <dbReference type="NCBI Taxonomy" id="54915"/>
    <lineage>
        <taxon>Bacteria</taxon>
        <taxon>Bacillati</taxon>
        <taxon>Bacillota</taxon>
        <taxon>Bacilli</taxon>
        <taxon>Bacillales</taxon>
        <taxon>Paenibacillaceae</taxon>
        <taxon>Brevibacillus</taxon>
    </lineage>
</organism>
<feature type="transmembrane region" description="Helical" evidence="5">
    <location>
        <begin position="97"/>
        <end position="118"/>
    </location>
</feature>
<evidence type="ECO:0000313" key="7">
    <source>
        <dbReference type="EMBL" id="KNB71741.1"/>
    </source>
</evidence>
<feature type="transmembrane region" description="Helical" evidence="5">
    <location>
        <begin position="183"/>
        <end position="205"/>
    </location>
</feature>
<dbReference type="CDD" id="cd16914">
    <property type="entry name" value="EcfT"/>
    <property type="match status" value="1"/>
</dbReference>
<protein>
    <submittedName>
        <fullName evidence="7">ABC-type cobalt transport system, permease component CbiQ</fullName>
    </submittedName>
    <submittedName>
        <fullName evidence="6">Transporter</fullName>
    </submittedName>
</protein>
<dbReference type="PATRIC" id="fig|54915.3.peg.3859"/>
<evidence type="ECO:0000256" key="2">
    <source>
        <dbReference type="ARBA" id="ARBA00022692"/>
    </source>
</evidence>
<dbReference type="EMBL" id="BJON01000004">
    <property type="protein sequence ID" value="GED67418.1"/>
    <property type="molecule type" value="Genomic_DNA"/>
</dbReference>
<feature type="transmembrane region" description="Helical" evidence="5">
    <location>
        <begin position="7"/>
        <end position="23"/>
    </location>
</feature>
<dbReference type="Proteomes" id="UP000319578">
    <property type="component" value="Unassembled WGS sequence"/>
</dbReference>
<keyword evidence="2 5" id="KW-0812">Transmembrane</keyword>
<evidence type="ECO:0000256" key="5">
    <source>
        <dbReference type="SAM" id="Phobius"/>
    </source>
</evidence>
<keyword evidence="3 5" id="KW-1133">Transmembrane helix</keyword>
<reference evidence="6 9" key="3">
    <citation type="submission" date="2019-06" db="EMBL/GenBank/DDBJ databases">
        <title>Whole genome shotgun sequence of Brevibacillus reuszeri NBRC 15719.</title>
        <authorList>
            <person name="Hosoyama A."/>
            <person name="Uohara A."/>
            <person name="Ohji S."/>
            <person name="Ichikawa N."/>
        </authorList>
    </citation>
    <scope>NUCLEOTIDE SEQUENCE [LARGE SCALE GENOMIC DNA]</scope>
    <source>
        <strain evidence="6 9">NBRC 15719</strain>
    </source>
</reference>